<protein>
    <submittedName>
        <fullName evidence="1">Uncharacterized protein</fullName>
    </submittedName>
</protein>
<gene>
    <name evidence="1" type="ORF">KQX54_011030</name>
</gene>
<sequence>MLNRGLSINSWLLSRSRRIYGFPVNNKRKRVAVVAVIVVVLIDGGTYQSIRDFCNRRDELPPGMIIWWVSGLNPRWSVLEGATDRLSYCENETDGSAFHLRSTQPYSYFKALLSNCE</sequence>
<name>A0AAV7J734_COTGL</name>
<keyword evidence="2" id="KW-1185">Reference proteome</keyword>
<dbReference type="EMBL" id="JAHXZJ010000001">
    <property type="protein sequence ID" value="KAH0567608.1"/>
    <property type="molecule type" value="Genomic_DNA"/>
</dbReference>
<evidence type="ECO:0000313" key="2">
    <source>
        <dbReference type="Proteomes" id="UP000826195"/>
    </source>
</evidence>
<reference evidence="1 2" key="1">
    <citation type="journal article" date="2021" name="J. Hered.">
        <title>A chromosome-level genome assembly of the parasitoid wasp, Cotesia glomerata (Hymenoptera: Braconidae).</title>
        <authorList>
            <person name="Pinto B.J."/>
            <person name="Weis J.J."/>
            <person name="Gamble T."/>
            <person name="Ode P.J."/>
            <person name="Paul R."/>
            <person name="Zaspel J.M."/>
        </authorList>
    </citation>
    <scope>NUCLEOTIDE SEQUENCE [LARGE SCALE GENOMIC DNA]</scope>
    <source>
        <strain evidence="1">CgM1</strain>
    </source>
</reference>
<dbReference type="Proteomes" id="UP000826195">
    <property type="component" value="Unassembled WGS sequence"/>
</dbReference>
<organism evidence="1 2">
    <name type="scientific">Cotesia glomerata</name>
    <name type="common">Lepidopteran parasitic wasp</name>
    <name type="synonym">Apanteles glomeratus</name>
    <dbReference type="NCBI Taxonomy" id="32391"/>
    <lineage>
        <taxon>Eukaryota</taxon>
        <taxon>Metazoa</taxon>
        <taxon>Ecdysozoa</taxon>
        <taxon>Arthropoda</taxon>
        <taxon>Hexapoda</taxon>
        <taxon>Insecta</taxon>
        <taxon>Pterygota</taxon>
        <taxon>Neoptera</taxon>
        <taxon>Endopterygota</taxon>
        <taxon>Hymenoptera</taxon>
        <taxon>Apocrita</taxon>
        <taxon>Ichneumonoidea</taxon>
        <taxon>Braconidae</taxon>
        <taxon>Microgastrinae</taxon>
        <taxon>Cotesia</taxon>
    </lineage>
</organism>
<dbReference type="AlphaFoldDB" id="A0AAV7J734"/>
<comment type="caution">
    <text evidence="1">The sequence shown here is derived from an EMBL/GenBank/DDBJ whole genome shotgun (WGS) entry which is preliminary data.</text>
</comment>
<accession>A0AAV7J734</accession>
<proteinExistence type="predicted"/>
<evidence type="ECO:0000313" key="1">
    <source>
        <dbReference type="EMBL" id="KAH0567608.1"/>
    </source>
</evidence>